<dbReference type="PANTHER" id="PTHR34596">
    <property type="entry name" value="CHITOPORIN"/>
    <property type="match status" value="1"/>
</dbReference>
<protein>
    <submittedName>
        <fullName evidence="3">OprD family porin</fullName>
    </submittedName>
</protein>
<proteinExistence type="predicted"/>
<evidence type="ECO:0000313" key="4">
    <source>
        <dbReference type="Proteomes" id="UP001049200"/>
    </source>
</evidence>
<dbReference type="RefSeq" id="WP_217871268.1">
    <property type="nucleotide sequence ID" value="NZ_JAHSTU010000002.1"/>
</dbReference>
<organism evidence="3 4">
    <name type="scientific">Pseudomonas azerbaijanoccidentalis</name>
    <dbReference type="NCBI Taxonomy" id="2842347"/>
    <lineage>
        <taxon>Bacteria</taxon>
        <taxon>Pseudomonadati</taxon>
        <taxon>Pseudomonadota</taxon>
        <taxon>Gammaproteobacteria</taxon>
        <taxon>Pseudomonadales</taxon>
        <taxon>Pseudomonadaceae</taxon>
        <taxon>Pseudomonas</taxon>
    </lineage>
</organism>
<dbReference type="PANTHER" id="PTHR34596:SF2">
    <property type="entry name" value="CHITOPORIN"/>
    <property type="match status" value="1"/>
</dbReference>
<sequence>MKKSLTQLMTGLSVVGTGCIPGMAQADFFKDSSATLDMKNYYFNRDYREESTQSKREEWAQGFTLDVKSGFTEGVVGFGVDTVGMLGIKLDSSPDRSGTGLLNRGSDKRAYDDYSKLGVTGKARLAKSELRLGYLVPNLPTLQPNTSRLFPQSFNGAQLISSDIKDLTVSLGQLDQFKERDSTDYEDMRLTAQNKAYKSATSDQFRYAGGDYKLTPNTVVSYHYAQLENLYGQQYVGLKNSFALGAGTVKTDVRYFDADKDGSGLAGKVDNRALSTRLTWNWNGHSIGGGYQKQMGSTPFTYVDGAVTYLFTEYQLGNFSQTNERAWHARYDYDFAALGVPGLLFSTRYAKGDQAEIIGFAGEGREWERDLDISYAVQGGPLKGVSVRWRNAQNNGNYYNDTNENRLILGYTLALW</sequence>
<evidence type="ECO:0000256" key="2">
    <source>
        <dbReference type="ARBA" id="ARBA00022729"/>
    </source>
</evidence>
<comment type="caution">
    <text evidence="3">The sequence shown here is derived from an EMBL/GenBank/DDBJ whole genome shotgun (WGS) entry which is preliminary data.</text>
</comment>
<keyword evidence="2" id="KW-0732">Signal</keyword>
<gene>
    <name evidence="3" type="ORF">KVG88_10375</name>
</gene>
<dbReference type="PROSITE" id="PS51257">
    <property type="entry name" value="PROKAR_LIPOPROTEIN"/>
    <property type="match status" value="1"/>
</dbReference>
<evidence type="ECO:0000313" key="3">
    <source>
        <dbReference type="EMBL" id="MBV4520468.1"/>
    </source>
</evidence>
<dbReference type="EMBL" id="JAHSTU010000002">
    <property type="protein sequence ID" value="MBV4520468.1"/>
    <property type="molecule type" value="Genomic_DNA"/>
</dbReference>
<dbReference type="Pfam" id="PF03573">
    <property type="entry name" value="OprD"/>
    <property type="match status" value="1"/>
</dbReference>
<reference evidence="3" key="1">
    <citation type="submission" date="2021-06" db="EMBL/GenBank/DDBJ databases">
        <title>Updating the genus Pseudomonas: Description of 43 new species and partition of the Pseudomonas putida group.</title>
        <authorList>
            <person name="Girard L."/>
            <person name="Lood C."/>
            <person name="Vandamme P."/>
            <person name="Rokni-Zadeh H."/>
            <person name="Van Noort V."/>
            <person name="Hofte M."/>
            <person name="Lavigne R."/>
            <person name="De Mot R."/>
        </authorList>
    </citation>
    <scope>NUCLEOTIDE SEQUENCE</scope>
    <source>
        <strain evidence="3">SWRI74</strain>
    </source>
</reference>
<name>A0ABS6QNF9_9PSED</name>
<accession>A0ABS6QNF9</accession>
<dbReference type="InterPro" id="IPR005318">
    <property type="entry name" value="OM_porin_bac"/>
</dbReference>
<keyword evidence="1" id="KW-0813">Transport</keyword>
<keyword evidence="4" id="KW-1185">Reference proteome</keyword>
<evidence type="ECO:0000256" key="1">
    <source>
        <dbReference type="ARBA" id="ARBA00022448"/>
    </source>
</evidence>
<dbReference type="Proteomes" id="UP001049200">
    <property type="component" value="Unassembled WGS sequence"/>
</dbReference>